<protein>
    <submittedName>
        <fullName evidence="1">Uncharacterized protein</fullName>
    </submittedName>
</protein>
<dbReference type="RefSeq" id="WP_235706236.1">
    <property type="nucleotide sequence ID" value="NZ_JAKGBZ010000110.1"/>
</dbReference>
<gene>
    <name evidence="1" type="ORF">L2A60_20030</name>
</gene>
<reference evidence="1 2" key="1">
    <citation type="submission" date="2022-01" db="EMBL/GenBank/DDBJ databases">
        <authorList>
            <person name="Won M."/>
            <person name="Kim S.-J."/>
            <person name="Kwon S.-W."/>
        </authorList>
    </citation>
    <scope>NUCLEOTIDE SEQUENCE [LARGE SCALE GENOMIC DNA]</scope>
    <source>
        <strain evidence="1 2">KCTC 23505</strain>
    </source>
</reference>
<name>A0ABS9E3M2_9PROT</name>
<proteinExistence type="predicted"/>
<sequence length="57" mass="6496">MASEEVTGQPRGAIDLNYQRAAPADLAKYFQQPNSGWIKRGQIKQTLFMQGNQWNLE</sequence>
<accession>A0ABS9E3M2</accession>
<dbReference type="EMBL" id="JAKGBZ010000110">
    <property type="protein sequence ID" value="MCF3948933.1"/>
    <property type="molecule type" value="Genomic_DNA"/>
</dbReference>
<organism evidence="1 2">
    <name type="scientific">Acidiphilium iwatense</name>
    <dbReference type="NCBI Taxonomy" id="768198"/>
    <lineage>
        <taxon>Bacteria</taxon>
        <taxon>Pseudomonadati</taxon>
        <taxon>Pseudomonadota</taxon>
        <taxon>Alphaproteobacteria</taxon>
        <taxon>Acetobacterales</taxon>
        <taxon>Acidocellaceae</taxon>
        <taxon>Acidiphilium</taxon>
    </lineage>
</organism>
<dbReference type="Proteomes" id="UP001521209">
    <property type="component" value="Unassembled WGS sequence"/>
</dbReference>
<comment type="caution">
    <text evidence="1">The sequence shown here is derived from an EMBL/GenBank/DDBJ whole genome shotgun (WGS) entry which is preliminary data.</text>
</comment>
<keyword evidence="2" id="KW-1185">Reference proteome</keyword>
<evidence type="ECO:0000313" key="1">
    <source>
        <dbReference type="EMBL" id="MCF3948933.1"/>
    </source>
</evidence>
<evidence type="ECO:0000313" key="2">
    <source>
        <dbReference type="Proteomes" id="UP001521209"/>
    </source>
</evidence>